<dbReference type="RefSeq" id="WP_106658316.1">
    <property type="nucleotide sequence ID" value="NZ_PJEO01000011.1"/>
</dbReference>
<evidence type="ECO:0008006" key="5">
    <source>
        <dbReference type="Google" id="ProtNLM"/>
    </source>
</evidence>
<dbReference type="SUPFAM" id="SSF48208">
    <property type="entry name" value="Six-hairpin glycosidases"/>
    <property type="match status" value="1"/>
</dbReference>
<dbReference type="OrthoDB" id="9757939at2"/>
<name>A0A2N3HNV8_9FLAO</name>
<dbReference type="InterPro" id="IPR049046">
    <property type="entry name" value="Beta-AFase-like_GH127_middle"/>
</dbReference>
<evidence type="ECO:0000259" key="1">
    <source>
        <dbReference type="Pfam" id="PF07944"/>
    </source>
</evidence>
<dbReference type="InterPro" id="IPR008928">
    <property type="entry name" value="6-hairpin_glycosidase_sf"/>
</dbReference>
<sequence>MKNKIKCIGLFLFVCQTVFGQSFLDKAKRPIAFLNKDVVLSESWIKERETVNTKYIYQFDTDRLLHNFRINAGIESKAKPLEGWESPNVGLRGHFVGHYLSACASLIEKTGDTLLQKRVKYMVDVLEECQQKLGGKYLSAFPKKDFTTLETQFSGVWAPYYTYHKTMQGMLDVYQLTGNKKAYAIVVNMAAYVKERMDKLSPETIEKMLYTPQANPANEAGGMNDVLQNLFEISKDSTHYRLACLFDRKWFSQPLYEGKDILSGLHSNTHLPLIIGFAKRYENTGDSYYRDVVSHFWDMLEHHHCYVNGSSSGPRPIATTPTAQTSEHWGKPDCLSTTLTDKTSESCVSHNTQKITSTLFRWTAQPEYADVYMNTLYNSVFALQNAETGWNVYSLPLGSPNKKSFASPSEFFCCNGTTIEAFTDLNANIYFHNNDNLWVNLYVPSTVKWKSKGINLSQSSDFPDDSIVKFNITANKTTPFALKLFIPSWADEQTQVLVNGEPITTNVTPMSYFIIDRKWKNGDKIEIRFNYHFNLKKMPDNPNVVALFYGPVLLAFQVNEETILKGNESDILKNISKQENSMSFSLKNNGKEYTLLPFYKVTNESYGVYATKLNEY</sequence>
<evidence type="ECO:0000259" key="2">
    <source>
        <dbReference type="Pfam" id="PF20736"/>
    </source>
</evidence>
<dbReference type="PANTHER" id="PTHR31151:SF0">
    <property type="entry name" value="PROLINE-TRNA LIGASE (DUF1680)"/>
    <property type="match status" value="1"/>
</dbReference>
<feature type="domain" description="Non-reducing end beta-L-arabinofuranosidase-like GH127 catalytic" evidence="1">
    <location>
        <begin position="38"/>
        <end position="425"/>
    </location>
</feature>
<dbReference type="EMBL" id="PJEO01000011">
    <property type="protein sequence ID" value="PKQ46635.1"/>
    <property type="molecule type" value="Genomic_DNA"/>
</dbReference>
<keyword evidence="4" id="KW-1185">Reference proteome</keyword>
<evidence type="ECO:0000313" key="4">
    <source>
        <dbReference type="Proteomes" id="UP000233435"/>
    </source>
</evidence>
<dbReference type="GO" id="GO:0005975">
    <property type="term" value="P:carbohydrate metabolic process"/>
    <property type="evidence" value="ECO:0007669"/>
    <property type="project" value="InterPro"/>
</dbReference>
<proteinExistence type="predicted"/>
<dbReference type="PANTHER" id="PTHR31151">
    <property type="entry name" value="PROLINE-TRNA LIGASE (DUF1680)"/>
    <property type="match status" value="1"/>
</dbReference>
<gene>
    <name evidence="3" type="ORF">CSW08_02440</name>
</gene>
<dbReference type="AlphaFoldDB" id="A0A2N3HNV8"/>
<organism evidence="3 4">
    <name type="scientific">Confluentibacter flavum</name>
    <dbReference type="NCBI Taxonomy" id="1909700"/>
    <lineage>
        <taxon>Bacteria</taxon>
        <taxon>Pseudomonadati</taxon>
        <taxon>Bacteroidota</taxon>
        <taxon>Flavobacteriia</taxon>
        <taxon>Flavobacteriales</taxon>
        <taxon>Flavobacteriaceae</taxon>
        <taxon>Confluentibacter</taxon>
    </lineage>
</organism>
<protein>
    <recommendedName>
        <fullName evidence="5">Glycosyl hydrolase</fullName>
    </recommendedName>
</protein>
<evidence type="ECO:0000313" key="3">
    <source>
        <dbReference type="EMBL" id="PKQ46635.1"/>
    </source>
</evidence>
<dbReference type="InterPro" id="IPR012878">
    <property type="entry name" value="Beta-AFase-like_GH127_cat"/>
</dbReference>
<dbReference type="Pfam" id="PF07944">
    <property type="entry name" value="Beta-AFase-like_GH127_cat"/>
    <property type="match status" value="1"/>
</dbReference>
<reference evidence="3 4" key="1">
    <citation type="submission" date="2017-12" db="EMBL/GenBank/DDBJ databases">
        <title>Confluentibacter flavum sp. nov., isolated from the saline lake.</title>
        <authorList>
            <person name="Yu L."/>
        </authorList>
    </citation>
    <scope>NUCLEOTIDE SEQUENCE [LARGE SCALE GENOMIC DNA]</scope>
    <source>
        <strain evidence="3 4">3B</strain>
    </source>
</reference>
<comment type="caution">
    <text evidence="3">The sequence shown here is derived from an EMBL/GenBank/DDBJ whole genome shotgun (WGS) entry which is preliminary data.</text>
</comment>
<accession>A0A2N3HNV8</accession>
<dbReference type="Proteomes" id="UP000233435">
    <property type="component" value="Unassembled WGS sequence"/>
</dbReference>
<feature type="domain" description="Non-reducing end beta-L-arabinofuranosidase-like GH127 middle" evidence="2">
    <location>
        <begin position="437"/>
        <end position="529"/>
    </location>
</feature>
<dbReference type="Pfam" id="PF20736">
    <property type="entry name" value="Glyco_hydro127M"/>
    <property type="match status" value="1"/>
</dbReference>